<evidence type="ECO:0000259" key="1">
    <source>
        <dbReference type="Pfam" id="PF07245"/>
    </source>
</evidence>
<dbReference type="AlphaFoldDB" id="A0A183G844"/>
<proteinExistence type="predicted"/>
<dbReference type="Proteomes" id="UP000050761">
    <property type="component" value="Unassembled WGS sequence"/>
</dbReference>
<organism evidence="3 4">
    <name type="scientific">Heligmosomoides polygyrus</name>
    <name type="common">Parasitic roundworm</name>
    <dbReference type="NCBI Taxonomy" id="6339"/>
    <lineage>
        <taxon>Eukaryota</taxon>
        <taxon>Metazoa</taxon>
        <taxon>Ecdysozoa</taxon>
        <taxon>Nematoda</taxon>
        <taxon>Chromadorea</taxon>
        <taxon>Rhabditida</taxon>
        <taxon>Rhabditina</taxon>
        <taxon>Rhabditomorpha</taxon>
        <taxon>Strongyloidea</taxon>
        <taxon>Heligmosomidae</taxon>
        <taxon>Heligmosomoides</taxon>
    </lineage>
</organism>
<evidence type="ECO:0000313" key="2">
    <source>
        <dbReference type="EMBL" id="VDP10436.1"/>
    </source>
</evidence>
<dbReference type="Gene3D" id="2.60.40.3770">
    <property type="match status" value="1"/>
</dbReference>
<dbReference type="Pfam" id="PF07245">
    <property type="entry name" value="Phlebovirus_G2"/>
    <property type="match status" value="1"/>
</dbReference>
<dbReference type="EMBL" id="UZAH01030406">
    <property type="protein sequence ID" value="VDP10436.1"/>
    <property type="molecule type" value="Genomic_DNA"/>
</dbReference>
<keyword evidence="3" id="KW-1185">Reference proteome</keyword>
<accession>A0A183G844</accession>
<dbReference type="OrthoDB" id="5868619at2759"/>
<accession>A0A3P8ETF0</accession>
<sequence length="541" mass="61404">MFVTLCYFLFHVPVIIGNPLLYLLRTIGRIGFLITKSTLKFLSKLLPNVIGNFMAKICRSRRRRLWSEIAVFLAVVSRPLNGCQDVDIYDHQIQSCRQTAEGELCSVDTSEVLKINPFKQEVCLRLHNNSTSLMEVRLQWKNLELICERETSTFSRSTRYELLDSKTCLHAGSCTGQKCGAVNRTSRIMELHKANDYPRVTECVESCGGPGCDRFYPSSGCPFYRIFLVPNDDAVYEFFRCARWREIVYLQMTVSGHSASSNVHKFYVKPNQPKRIPPFTITLSSLSIPPTPFLSSRFLTDGTRTAIAPLNYLPPLRCSTWEHASNLTCNVTEDCKCSPAEVKILCDCKDVNLTSHILDLNHRLPILRPNMELRTHHEQVISRILHSPTAEFILKTKGQFHTISLSSDAVCTIQNTQCIGCYNCAKGVRANITCTSSTQRETAEIRCGNEAFTVPCSSQGSQSKLRFVSSKAWFHANCSVQCGSARHHFEIVGILSMSSEELEERLKRELLRKISFVERSTARPTEPVIQQRLRFYGEKCH</sequence>
<reference evidence="4" key="2">
    <citation type="submission" date="2019-09" db="UniProtKB">
        <authorList>
            <consortium name="WormBaseParasite"/>
        </authorList>
    </citation>
    <scope>IDENTIFICATION</scope>
</reference>
<dbReference type="InterPro" id="IPR009878">
    <property type="entry name" value="Phlebovirus_G2_fusion"/>
</dbReference>
<evidence type="ECO:0000313" key="4">
    <source>
        <dbReference type="WBParaSite" id="HPBE_0001801101-mRNA-1"/>
    </source>
</evidence>
<dbReference type="WBParaSite" id="HPBE_0001801101-mRNA-1">
    <property type="protein sequence ID" value="HPBE_0001801101-mRNA-1"/>
    <property type="gene ID" value="HPBE_0001801101"/>
</dbReference>
<evidence type="ECO:0000313" key="3">
    <source>
        <dbReference type="Proteomes" id="UP000050761"/>
    </source>
</evidence>
<name>A0A183G844_HELPZ</name>
<protein>
    <submittedName>
        <fullName evidence="4">Phlebovirus_G2 domain-containing protein</fullName>
    </submittedName>
</protein>
<gene>
    <name evidence="2" type="ORF">HPBE_LOCUS18007</name>
</gene>
<reference evidence="2 3" key="1">
    <citation type="submission" date="2018-11" db="EMBL/GenBank/DDBJ databases">
        <authorList>
            <consortium name="Pathogen Informatics"/>
        </authorList>
    </citation>
    <scope>NUCLEOTIDE SEQUENCE [LARGE SCALE GENOMIC DNA]</scope>
</reference>
<feature type="domain" description="Phlebovirus glycoprotein G2 fusion" evidence="1">
    <location>
        <begin position="83"/>
        <end position="392"/>
    </location>
</feature>
<dbReference type="Gene3D" id="2.60.98.50">
    <property type="match status" value="1"/>
</dbReference>